<dbReference type="SMART" id="SM00382">
    <property type="entry name" value="AAA"/>
    <property type="match status" value="2"/>
</dbReference>
<keyword evidence="8" id="KW-0472">Membrane</keyword>
<keyword evidence="6 10" id="KW-0067">ATP-binding</keyword>
<dbReference type="RefSeq" id="WP_173736070.1">
    <property type="nucleotide sequence ID" value="NZ_JAAITS010000033.1"/>
</dbReference>
<evidence type="ECO:0000313" key="11">
    <source>
        <dbReference type="Proteomes" id="UP001644719"/>
    </source>
</evidence>
<dbReference type="Proteomes" id="UP001644719">
    <property type="component" value="Unassembled WGS sequence"/>
</dbReference>
<dbReference type="PROSITE" id="PS00211">
    <property type="entry name" value="ABC_TRANSPORTER_1"/>
    <property type="match status" value="1"/>
</dbReference>
<comment type="caution">
    <text evidence="10">The sequence shown here is derived from an EMBL/GenBank/DDBJ whole genome shotgun (WGS) entry which is preliminary data.</text>
</comment>
<proteinExistence type="predicted"/>
<evidence type="ECO:0000256" key="7">
    <source>
        <dbReference type="ARBA" id="ARBA00022967"/>
    </source>
</evidence>
<dbReference type="CDD" id="cd03215">
    <property type="entry name" value="ABC_Carb_Monos_II"/>
    <property type="match status" value="1"/>
</dbReference>
<protein>
    <submittedName>
        <fullName evidence="10">Sugar ABC transporter ATP-binding protein</fullName>
    </submittedName>
</protein>
<dbReference type="PANTHER" id="PTHR43790">
    <property type="entry name" value="CARBOHYDRATE TRANSPORT ATP-BINDING PROTEIN MG119-RELATED"/>
    <property type="match status" value="1"/>
</dbReference>
<evidence type="ECO:0000256" key="2">
    <source>
        <dbReference type="ARBA" id="ARBA00022475"/>
    </source>
</evidence>
<feature type="domain" description="ABC transporter" evidence="9">
    <location>
        <begin position="6"/>
        <end position="241"/>
    </location>
</feature>
<keyword evidence="2" id="KW-1003">Cell membrane</keyword>
<dbReference type="InterPro" id="IPR017871">
    <property type="entry name" value="ABC_transporter-like_CS"/>
</dbReference>
<sequence length="507" mass="56875">MDKTIIRLDNIAKSFGNVRVIHHISFSIEAGKVYALAGENGAGKSTLCNIISGSLKPDEGTISYGDKEYSSFTIQQAKEIGIKMVHQELQILPLMNVEENIFIGEESSRRGFVNKKEMRKRSLELLEMVGLNAQPETKVAEIEIAGRQLLEIARAINHNARIIILDEPTSSLSQAEIRKFFTIIKKLKEQGVSFIFISHRLEEVFELADKIIVLKDGEKVAELNTEETNEKEVIRLMVGREYSDFYQRERKCHGDVCLELKDISGVKEGMLNNAYIPQHVSFKVEEGEVLGVAGLVGAGRTELVRMIFGEMPIGSGEIFVQGEKVQIKSSRDAIKLGMAWVTEDRKQEGLILEDTLVRNLSLPTVHKHRKAGIIDDNFLTKMSEEYIQKLKVKTTGGQQKAKNLSGGNQQKIVLGKWLSTNPKILILDEPTRGIDVGAKAEIYKLINELTAQGMAIVLISSELPEVMGMSDRLLIMYEGRVTGQLLKEEYTEERVMEYATGRKVHNE</sequence>
<accession>A0ABX2H7I1</accession>
<dbReference type="SUPFAM" id="SSF52540">
    <property type="entry name" value="P-loop containing nucleoside triphosphate hydrolases"/>
    <property type="match status" value="2"/>
</dbReference>
<dbReference type="GO" id="GO:0005524">
    <property type="term" value="F:ATP binding"/>
    <property type="evidence" value="ECO:0007669"/>
    <property type="project" value="UniProtKB-KW"/>
</dbReference>
<name>A0ABX2H7I1_9FIRM</name>
<keyword evidence="1" id="KW-0813">Transport</keyword>
<keyword evidence="7" id="KW-1278">Translocase</keyword>
<evidence type="ECO:0000259" key="9">
    <source>
        <dbReference type="PROSITE" id="PS50893"/>
    </source>
</evidence>
<dbReference type="Pfam" id="PF00005">
    <property type="entry name" value="ABC_tran"/>
    <property type="match status" value="2"/>
</dbReference>
<dbReference type="CDD" id="cd03216">
    <property type="entry name" value="ABC_Carb_Monos_I"/>
    <property type="match status" value="1"/>
</dbReference>
<keyword evidence="3" id="KW-0762">Sugar transport</keyword>
<evidence type="ECO:0000313" key="10">
    <source>
        <dbReference type="EMBL" id="NSG86132.1"/>
    </source>
</evidence>
<keyword evidence="5" id="KW-0547">Nucleotide-binding</keyword>
<dbReference type="PANTHER" id="PTHR43790:SF3">
    <property type="entry name" value="D-ALLOSE IMPORT ATP-BINDING PROTEIN ALSA-RELATED"/>
    <property type="match status" value="1"/>
</dbReference>
<dbReference type="InterPro" id="IPR050107">
    <property type="entry name" value="ABC_carbohydrate_import_ATPase"/>
</dbReference>
<dbReference type="InterPro" id="IPR027417">
    <property type="entry name" value="P-loop_NTPase"/>
</dbReference>
<dbReference type="PROSITE" id="PS50893">
    <property type="entry name" value="ABC_TRANSPORTER_2"/>
    <property type="match status" value="2"/>
</dbReference>
<evidence type="ECO:0000256" key="1">
    <source>
        <dbReference type="ARBA" id="ARBA00022448"/>
    </source>
</evidence>
<dbReference type="EMBL" id="JAAITS010000033">
    <property type="protein sequence ID" value="NSG86132.1"/>
    <property type="molecule type" value="Genomic_DNA"/>
</dbReference>
<keyword evidence="4" id="KW-0677">Repeat</keyword>
<evidence type="ECO:0000256" key="4">
    <source>
        <dbReference type="ARBA" id="ARBA00022737"/>
    </source>
</evidence>
<dbReference type="InterPro" id="IPR003439">
    <property type="entry name" value="ABC_transporter-like_ATP-bd"/>
</dbReference>
<reference evidence="10 11" key="1">
    <citation type="journal article" date="2020" name="Cell Host Microbe">
        <title>Functional and Genomic Variation between Human-Derived Isolates of Lachnospiraceae Reveals Inter- and Intra-Species Diversity.</title>
        <authorList>
            <person name="Sorbara M.T."/>
            <person name="Littmann E.R."/>
            <person name="Fontana E."/>
            <person name="Moody T.U."/>
            <person name="Kohout C.E."/>
            <person name="Gjonbalaj M."/>
            <person name="Eaton V."/>
            <person name="Seok R."/>
            <person name="Leiner I.M."/>
            <person name="Pamer E.G."/>
        </authorList>
    </citation>
    <scope>NUCLEOTIDE SEQUENCE [LARGE SCALE GENOMIC DNA]</scope>
    <source>
        <strain evidence="10 11">MSK.17.74</strain>
    </source>
</reference>
<organism evidence="10 11">
    <name type="scientific">Blautia faecis</name>
    <dbReference type="NCBI Taxonomy" id="871665"/>
    <lineage>
        <taxon>Bacteria</taxon>
        <taxon>Bacillati</taxon>
        <taxon>Bacillota</taxon>
        <taxon>Clostridia</taxon>
        <taxon>Lachnospirales</taxon>
        <taxon>Lachnospiraceae</taxon>
        <taxon>Blautia</taxon>
    </lineage>
</organism>
<gene>
    <name evidence="10" type="ORF">G5B17_12095</name>
</gene>
<evidence type="ECO:0000256" key="6">
    <source>
        <dbReference type="ARBA" id="ARBA00022840"/>
    </source>
</evidence>
<evidence type="ECO:0000256" key="8">
    <source>
        <dbReference type="ARBA" id="ARBA00023136"/>
    </source>
</evidence>
<dbReference type="InterPro" id="IPR003593">
    <property type="entry name" value="AAA+_ATPase"/>
</dbReference>
<keyword evidence="11" id="KW-1185">Reference proteome</keyword>
<evidence type="ECO:0000256" key="5">
    <source>
        <dbReference type="ARBA" id="ARBA00022741"/>
    </source>
</evidence>
<feature type="domain" description="ABC transporter" evidence="9">
    <location>
        <begin position="258"/>
        <end position="503"/>
    </location>
</feature>
<dbReference type="Gene3D" id="3.40.50.300">
    <property type="entry name" value="P-loop containing nucleotide triphosphate hydrolases"/>
    <property type="match status" value="2"/>
</dbReference>
<evidence type="ECO:0000256" key="3">
    <source>
        <dbReference type="ARBA" id="ARBA00022597"/>
    </source>
</evidence>